<dbReference type="InterPro" id="IPR011050">
    <property type="entry name" value="Pectin_lyase_fold/virulence"/>
</dbReference>
<dbReference type="OrthoDB" id="1776524at2"/>
<proteinExistence type="predicted"/>
<evidence type="ECO:0000256" key="1">
    <source>
        <dbReference type="ARBA" id="ARBA00004196"/>
    </source>
</evidence>
<evidence type="ECO:0000313" key="9">
    <source>
        <dbReference type="EMBL" id="RZI46878.1"/>
    </source>
</evidence>
<dbReference type="NCBIfam" id="TIGR01376">
    <property type="entry name" value="POMP_repeat"/>
    <property type="match status" value="1"/>
</dbReference>
<dbReference type="SUPFAM" id="SSF51126">
    <property type="entry name" value="Pectin lyase-like"/>
    <property type="match status" value="1"/>
</dbReference>
<dbReference type="Proteomes" id="UP000293550">
    <property type="component" value="Unassembled WGS sequence"/>
</dbReference>
<evidence type="ECO:0000256" key="5">
    <source>
        <dbReference type="ARBA" id="ARBA00022729"/>
    </source>
</evidence>
<dbReference type="Pfam" id="PF02415">
    <property type="entry name" value="Chlam_PMP"/>
    <property type="match status" value="2"/>
</dbReference>
<organism evidence="9 10">
    <name type="scientific">Candidatus Finniella inopinata</name>
    <dbReference type="NCBI Taxonomy" id="1696036"/>
    <lineage>
        <taxon>Bacteria</taxon>
        <taxon>Pseudomonadati</taxon>
        <taxon>Pseudomonadota</taxon>
        <taxon>Alphaproteobacteria</taxon>
        <taxon>Holosporales</taxon>
        <taxon>Candidatus Paracaedibacteraceae</taxon>
        <taxon>Candidatus Finniella</taxon>
    </lineage>
</organism>
<evidence type="ECO:0000256" key="8">
    <source>
        <dbReference type="SAM" id="SignalP"/>
    </source>
</evidence>
<evidence type="ECO:0000256" key="3">
    <source>
        <dbReference type="ARBA" id="ARBA00004613"/>
    </source>
</evidence>
<dbReference type="GO" id="GO:0009279">
    <property type="term" value="C:cell outer membrane"/>
    <property type="evidence" value="ECO:0007669"/>
    <property type="project" value="UniProtKB-SubCell"/>
</dbReference>
<dbReference type="InterPro" id="IPR003368">
    <property type="entry name" value="POMP_repeat"/>
</dbReference>
<comment type="caution">
    <text evidence="9">The sequence shown here is derived from an EMBL/GenBank/DDBJ whole genome shotgun (WGS) entry which is preliminary data.</text>
</comment>
<gene>
    <name evidence="9" type="ORF">EQU50_01250</name>
</gene>
<evidence type="ECO:0008006" key="11">
    <source>
        <dbReference type="Google" id="ProtNLM"/>
    </source>
</evidence>
<name>A0A4Q7DKG9_9PROT</name>
<evidence type="ECO:0000256" key="7">
    <source>
        <dbReference type="ARBA" id="ARBA00023237"/>
    </source>
</evidence>
<sequence length="397" mass="42187">MYLSCFSPKSYAYLYISMGLLSPACAAVQLDGNHSFDTIHDALRTVPHGKHTVTLSNDIQQEASYANLSNCSSLTVKGKPSGGTTIKPSLSASMGLFNHPCSHAMSLTLSDVTIKGFNTCSYILGGAITADALTLIGNGSVTFKNNRTTAGNGGGILACSLDLTDVHFTENKSTYSGGAIYVCGPFTYTTNSLTRFDPSVFPPKLGDNDIACLSILSMRTYFTKNGQGSLVLNTNNSEWTGNAFIQEGAFIIGETETNTHAIWGSLVGNLTVQRGATVGGFGTIKADSLIFEAGSIWRLFFSSDKAGNLNVWDTLTLPTGVEVNENSLAHIVPADGFIIATYRRLSGDLAPLNAQLAIYGLFLENQITSPSKGSLVLKKPPVYNIAVVQKSGGSRRE</sequence>
<feature type="chain" id="PRO_5020657037" description="Right-handed parallel beta-helix repeat-containing protein" evidence="8">
    <location>
        <begin position="27"/>
        <end position="397"/>
    </location>
</feature>
<reference evidence="9 10" key="1">
    <citation type="submission" date="2018-10" db="EMBL/GenBank/DDBJ databases">
        <title>An updated phylogeny of the Alphaproteobacteria reveals that the parasitic Rickettsiales and Holosporales have independent origins.</title>
        <authorList>
            <person name="Munoz-Gomez S.A."/>
            <person name="Hess S."/>
            <person name="Burger G."/>
            <person name="Lang B.F."/>
            <person name="Susko E."/>
            <person name="Slamovits C.H."/>
            <person name="Roger A.J."/>
        </authorList>
    </citation>
    <scope>NUCLEOTIDE SEQUENCE [LARGE SCALE GENOMIC DNA]</scope>
    <source>
        <strain evidence="9">HOLO01</strain>
    </source>
</reference>
<evidence type="ECO:0000256" key="4">
    <source>
        <dbReference type="ARBA" id="ARBA00022525"/>
    </source>
</evidence>
<comment type="subcellular location">
    <subcellularLocation>
        <location evidence="1">Cell envelope</location>
    </subcellularLocation>
    <subcellularLocation>
        <location evidence="2">Cell outer membrane</location>
    </subcellularLocation>
    <subcellularLocation>
        <location evidence="3">Secreted</location>
    </subcellularLocation>
</comment>
<dbReference type="AlphaFoldDB" id="A0A4Q7DKG9"/>
<evidence type="ECO:0000313" key="10">
    <source>
        <dbReference type="Proteomes" id="UP000293550"/>
    </source>
</evidence>
<keyword evidence="5 8" id="KW-0732">Signal</keyword>
<dbReference type="GO" id="GO:0005576">
    <property type="term" value="C:extracellular region"/>
    <property type="evidence" value="ECO:0007669"/>
    <property type="project" value="UniProtKB-SubCell"/>
</dbReference>
<feature type="signal peptide" evidence="8">
    <location>
        <begin position="1"/>
        <end position="26"/>
    </location>
</feature>
<dbReference type="RefSeq" id="WP_130153349.1">
    <property type="nucleotide sequence ID" value="NZ_SCFB01000002.1"/>
</dbReference>
<keyword evidence="6" id="KW-0472">Membrane</keyword>
<evidence type="ECO:0000256" key="2">
    <source>
        <dbReference type="ARBA" id="ARBA00004442"/>
    </source>
</evidence>
<evidence type="ECO:0000256" key="6">
    <source>
        <dbReference type="ARBA" id="ARBA00023136"/>
    </source>
</evidence>
<keyword evidence="7" id="KW-0998">Cell outer membrane</keyword>
<keyword evidence="10" id="KW-1185">Reference proteome</keyword>
<dbReference type="EMBL" id="SCFB01000002">
    <property type="protein sequence ID" value="RZI46878.1"/>
    <property type="molecule type" value="Genomic_DNA"/>
</dbReference>
<protein>
    <recommendedName>
        <fullName evidence="11">Right-handed parallel beta-helix repeat-containing protein</fullName>
    </recommendedName>
</protein>
<keyword evidence="4" id="KW-0964">Secreted</keyword>
<accession>A0A4Q7DKG9</accession>